<keyword evidence="1" id="KW-0732">Signal</keyword>
<dbReference type="Proteomes" id="UP001159405">
    <property type="component" value="Unassembled WGS sequence"/>
</dbReference>
<accession>A0ABN8R6B7</accession>
<proteinExistence type="predicted"/>
<feature type="signal peptide" evidence="1">
    <location>
        <begin position="1"/>
        <end position="15"/>
    </location>
</feature>
<name>A0ABN8R6B7_9CNID</name>
<feature type="non-terminal residue" evidence="2">
    <location>
        <position position="1"/>
    </location>
</feature>
<keyword evidence="3" id="KW-1185">Reference proteome</keyword>
<dbReference type="EMBL" id="CALNXK010000191">
    <property type="protein sequence ID" value="CAH3174426.1"/>
    <property type="molecule type" value="Genomic_DNA"/>
</dbReference>
<evidence type="ECO:0000313" key="2">
    <source>
        <dbReference type="EMBL" id="CAH3174426.1"/>
    </source>
</evidence>
<feature type="chain" id="PRO_5047121164" evidence="1">
    <location>
        <begin position="16"/>
        <end position="226"/>
    </location>
</feature>
<reference evidence="2 3" key="1">
    <citation type="submission" date="2022-05" db="EMBL/GenBank/DDBJ databases">
        <authorList>
            <consortium name="Genoscope - CEA"/>
            <person name="William W."/>
        </authorList>
    </citation>
    <scope>NUCLEOTIDE SEQUENCE [LARGE SCALE GENOMIC DNA]</scope>
</reference>
<evidence type="ECO:0000256" key="1">
    <source>
        <dbReference type="SAM" id="SignalP"/>
    </source>
</evidence>
<gene>
    <name evidence="2" type="ORF">PLOB_00015183</name>
</gene>
<organism evidence="2 3">
    <name type="scientific">Porites lobata</name>
    <dbReference type="NCBI Taxonomy" id="104759"/>
    <lineage>
        <taxon>Eukaryota</taxon>
        <taxon>Metazoa</taxon>
        <taxon>Cnidaria</taxon>
        <taxon>Anthozoa</taxon>
        <taxon>Hexacorallia</taxon>
        <taxon>Scleractinia</taxon>
        <taxon>Fungiina</taxon>
        <taxon>Poritidae</taxon>
        <taxon>Porites</taxon>
    </lineage>
</organism>
<comment type="caution">
    <text evidence="2">The sequence shown here is derived from an EMBL/GenBank/DDBJ whole genome shotgun (WGS) entry which is preliminary data.</text>
</comment>
<sequence length="226" mass="24892">LGFLLAILYAEGTTALPDVGKCTFMEYFCDATKCQTVFVKRLQKDPNGDCSAKFERLIACLTKTGHICAGHYLSQSRIESLARKHFKENVMCLKGGYEVPAIPSVGSPCRSSFSTGATNCLRTFHHKFAANRSDPGLCSENAKAKKCLKNLLRSQCTFSSSDQELIDLGFNDYNPFCKNNRDPEATGNDQCFGVKDLGNPLNNSAETAGMRPQALLVPFLLLFFFV</sequence>
<protein>
    <submittedName>
        <fullName evidence="2">Uncharacterized protein</fullName>
    </submittedName>
</protein>
<evidence type="ECO:0000313" key="3">
    <source>
        <dbReference type="Proteomes" id="UP001159405"/>
    </source>
</evidence>